<evidence type="ECO:0000259" key="3">
    <source>
        <dbReference type="Pfam" id="PF00447"/>
    </source>
</evidence>
<reference evidence="4 5" key="1">
    <citation type="submission" date="2024-10" db="EMBL/GenBank/DDBJ databases">
        <title>Updated reference genomes for cyclostephanoid diatoms.</title>
        <authorList>
            <person name="Roberts W.R."/>
            <person name="Alverson A.J."/>
        </authorList>
    </citation>
    <scope>NUCLEOTIDE SEQUENCE [LARGE SCALE GENOMIC DNA]</scope>
    <source>
        <strain evidence="4 5">AJA276-08</strain>
    </source>
</reference>
<dbReference type="AlphaFoldDB" id="A0ABD3PRM3"/>
<organism evidence="4 5">
    <name type="scientific">Stephanodiscus triporus</name>
    <dbReference type="NCBI Taxonomy" id="2934178"/>
    <lineage>
        <taxon>Eukaryota</taxon>
        <taxon>Sar</taxon>
        <taxon>Stramenopiles</taxon>
        <taxon>Ochrophyta</taxon>
        <taxon>Bacillariophyta</taxon>
        <taxon>Coscinodiscophyceae</taxon>
        <taxon>Thalassiosirophycidae</taxon>
        <taxon>Stephanodiscales</taxon>
        <taxon>Stephanodiscaceae</taxon>
        <taxon>Stephanodiscus</taxon>
    </lineage>
</organism>
<gene>
    <name evidence="4" type="ORF">ACHAW5_009207</name>
</gene>
<feature type="region of interest" description="Disordered" evidence="2">
    <location>
        <begin position="306"/>
        <end position="338"/>
    </location>
</feature>
<comment type="caution">
    <text evidence="4">The sequence shown here is derived from an EMBL/GenBank/DDBJ whole genome shotgun (WGS) entry which is preliminary data.</text>
</comment>
<dbReference type="Gene3D" id="1.10.10.10">
    <property type="entry name" value="Winged helix-like DNA-binding domain superfamily/Winged helix DNA-binding domain"/>
    <property type="match status" value="1"/>
</dbReference>
<keyword evidence="5" id="KW-1185">Reference proteome</keyword>
<keyword evidence="1" id="KW-0238">DNA-binding</keyword>
<name>A0ABD3PRM3_9STRA</name>
<protein>
    <recommendedName>
        <fullName evidence="3">HSF-type DNA-binding domain-containing protein</fullName>
    </recommendedName>
</protein>
<dbReference type="EMBL" id="JALLAZ020000708">
    <property type="protein sequence ID" value="KAL3788850.1"/>
    <property type="molecule type" value="Genomic_DNA"/>
</dbReference>
<dbReference type="GO" id="GO:0003677">
    <property type="term" value="F:DNA binding"/>
    <property type="evidence" value="ECO:0007669"/>
    <property type="project" value="UniProtKB-KW"/>
</dbReference>
<evidence type="ECO:0000313" key="5">
    <source>
        <dbReference type="Proteomes" id="UP001530315"/>
    </source>
</evidence>
<dbReference type="InterPro" id="IPR000232">
    <property type="entry name" value="HSF_DNA-bd"/>
</dbReference>
<dbReference type="Pfam" id="PF00447">
    <property type="entry name" value="HSF_DNA-bind"/>
    <property type="match status" value="1"/>
</dbReference>
<dbReference type="InterPro" id="IPR036388">
    <property type="entry name" value="WH-like_DNA-bd_sf"/>
</dbReference>
<evidence type="ECO:0000256" key="2">
    <source>
        <dbReference type="SAM" id="MobiDB-lite"/>
    </source>
</evidence>
<evidence type="ECO:0000256" key="1">
    <source>
        <dbReference type="ARBA" id="ARBA00023125"/>
    </source>
</evidence>
<feature type="domain" description="HSF-type DNA-binding" evidence="3">
    <location>
        <begin position="3"/>
        <end position="45"/>
    </location>
</feature>
<dbReference type="Proteomes" id="UP001530315">
    <property type="component" value="Unassembled WGS sequence"/>
</dbReference>
<evidence type="ECO:0000313" key="4">
    <source>
        <dbReference type="EMBL" id="KAL3788850.1"/>
    </source>
</evidence>
<accession>A0ABD3PRM3</accession>
<sequence length="357" mass="39419">MATKFTSFTRRLKRWDFSRVSAGREMGAYYHESFIRGEPELAKKIVYPMIKGSSPSTSRTSASSAKTAALKARRRASTGSNNALKVKAEDLLALRTSALNTANLYRDLDNISPTPAELTASFSLLDDEFTNWLSSAEFVGEEVDSSSSSNLDNLFCQEPNGTSLKKPIPVTSVSANSEFDLPKLRPPPAYPDVTPGGRFEMGDFTDLAFPMPLKTPSKMPLKILRRHSIGSPCTTKMYMSMEMIPSLNNANIEWFVPNLLPFGTKYSYTPHVAQNPGVAVSAANSTSFTSDDVSWAGTYQNKVSPTEYRHQSPQVRDPLQPRQRVSLAESSSREEDSDDAFFRELGFGDVCAIDPFT</sequence>
<proteinExistence type="predicted"/>